<keyword evidence="12" id="KW-1185">Reference proteome</keyword>
<feature type="binding site" description="axial binding residue" evidence="8">
    <location>
        <position position="433"/>
    </location>
    <ligand>
        <name>heme</name>
        <dbReference type="ChEBI" id="CHEBI:30413"/>
    </ligand>
    <ligandPart>
        <name>Fe</name>
        <dbReference type="ChEBI" id="CHEBI:18248"/>
    </ligandPart>
</feature>
<evidence type="ECO:0000256" key="4">
    <source>
        <dbReference type="ARBA" id="ARBA00022723"/>
    </source>
</evidence>
<dbReference type="InterPro" id="IPR001128">
    <property type="entry name" value="Cyt_P450"/>
</dbReference>
<dbReference type="InterPro" id="IPR017972">
    <property type="entry name" value="Cyt_P450_CS"/>
</dbReference>
<dbReference type="CDD" id="cd11072">
    <property type="entry name" value="CYP71-like"/>
    <property type="match status" value="1"/>
</dbReference>
<dbReference type="EMBL" id="CM002873">
    <property type="protein sequence ID" value="KFK33559.1"/>
    <property type="molecule type" value="Genomic_DNA"/>
</dbReference>
<dbReference type="PROSITE" id="PS00086">
    <property type="entry name" value="CYTOCHROME_P450"/>
    <property type="match status" value="1"/>
</dbReference>
<evidence type="ECO:0000256" key="7">
    <source>
        <dbReference type="ARBA" id="ARBA00023033"/>
    </source>
</evidence>
<evidence type="ECO:0000256" key="3">
    <source>
        <dbReference type="ARBA" id="ARBA00022617"/>
    </source>
</evidence>
<dbReference type="Gene3D" id="1.10.630.10">
    <property type="entry name" value="Cytochrome P450"/>
    <property type="match status" value="1"/>
</dbReference>
<keyword evidence="4 8" id="KW-0479">Metal-binding</keyword>
<sequence length="493" mass="56590">MAKIWLLSLLFLIIILILTAFKHSKRGQHHKPPSPPGFPIIGNLLQLGELPHQSLWKLSKKYGPVMLLNLGKVPTIILSSSETARQALRDHDLNCCSRPTLAGPRELSYNYRDIAFSPFSDYWKEVRKLAVQELFSTKQVNSIQHIKEEEVKKLIDSIAESTSPVNLNKKFHALTVSVVCRIAFGVRFDSNEKFNKLIREAFEMLGSFSASDFNPYFGWIIDWFTGLQGRRERSVRDLDAFYEQMIGLHNQGKEQGSEDFVDLLLRLENEEAVLGTDKLTRNHIKAILMNIILGSIDTSAITMTWAMAELARNPRVMKKVQSEIRNQIGNKSMISLDDIDQLNYFKMVIKETWRLHPPLPLLSPREVISAFEINGYKIQPKTRLQVNVWSIGRDPNSWKDPHEFLPERFMDSNIDAKGLNFELLPFGSGRRMCPAVYMGTTMVEFGLANMLYHFDWKLPEGMVVEDIDMEESPGLTVSKKNELLLVPTKYFYH</sequence>
<dbReference type="GO" id="GO:0020037">
    <property type="term" value="F:heme binding"/>
    <property type="evidence" value="ECO:0007669"/>
    <property type="project" value="InterPro"/>
</dbReference>
<organism evidence="11 12">
    <name type="scientific">Arabis alpina</name>
    <name type="common">Alpine rock-cress</name>
    <dbReference type="NCBI Taxonomy" id="50452"/>
    <lineage>
        <taxon>Eukaryota</taxon>
        <taxon>Viridiplantae</taxon>
        <taxon>Streptophyta</taxon>
        <taxon>Embryophyta</taxon>
        <taxon>Tracheophyta</taxon>
        <taxon>Spermatophyta</taxon>
        <taxon>Magnoliopsida</taxon>
        <taxon>eudicotyledons</taxon>
        <taxon>Gunneridae</taxon>
        <taxon>Pentapetalae</taxon>
        <taxon>rosids</taxon>
        <taxon>malvids</taxon>
        <taxon>Brassicales</taxon>
        <taxon>Brassicaceae</taxon>
        <taxon>Arabideae</taxon>
        <taxon>Arabis</taxon>
    </lineage>
</organism>
<keyword evidence="5 9" id="KW-0560">Oxidoreductase</keyword>
<reference evidence="12" key="1">
    <citation type="journal article" date="2015" name="Nat. Plants">
        <title>Genome expansion of Arabis alpina linked with retrotransposition and reduced symmetric DNA methylation.</title>
        <authorList>
            <person name="Willing E.M."/>
            <person name="Rawat V."/>
            <person name="Mandakova T."/>
            <person name="Maumus F."/>
            <person name="James G.V."/>
            <person name="Nordstroem K.J."/>
            <person name="Becker C."/>
            <person name="Warthmann N."/>
            <person name="Chica C."/>
            <person name="Szarzynska B."/>
            <person name="Zytnicki M."/>
            <person name="Albani M.C."/>
            <person name="Kiefer C."/>
            <person name="Bergonzi S."/>
            <person name="Castaings L."/>
            <person name="Mateos J.L."/>
            <person name="Berns M.C."/>
            <person name="Bujdoso N."/>
            <person name="Piofczyk T."/>
            <person name="de Lorenzo L."/>
            <person name="Barrero-Sicilia C."/>
            <person name="Mateos I."/>
            <person name="Piednoel M."/>
            <person name="Hagmann J."/>
            <person name="Chen-Min-Tao R."/>
            <person name="Iglesias-Fernandez R."/>
            <person name="Schuster S.C."/>
            <person name="Alonso-Blanco C."/>
            <person name="Roudier F."/>
            <person name="Carbonero P."/>
            <person name="Paz-Ares J."/>
            <person name="Davis S.J."/>
            <person name="Pecinka A."/>
            <person name="Quesneville H."/>
            <person name="Colot V."/>
            <person name="Lysak M.A."/>
            <person name="Weigel D."/>
            <person name="Coupland G."/>
            <person name="Schneeberger K."/>
        </authorList>
    </citation>
    <scope>NUCLEOTIDE SEQUENCE [LARGE SCALE GENOMIC DNA]</scope>
    <source>
        <strain evidence="12">cv. Pajares</strain>
    </source>
</reference>
<proteinExistence type="inferred from homology"/>
<dbReference type="PRINTS" id="PR00463">
    <property type="entry name" value="EP450I"/>
</dbReference>
<keyword evidence="10" id="KW-0732">Signal</keyword>
<dbReference type="InterPro" id="IPR036396">
    <property type="entry name" value="Cyt_P450_sf"/>
</dbReference>
<dbReference type="PRINTS" id="PR00385">
    <property type="entry name" value="P450"/>
</dbReference>
<evidence type="ECO:0000313" key="12">
    <source>
        <dbReference type="Proteomes" id="UP000029120"/>
    </source>
</evidence>
<feature type="chain" id="PRO_5001822533" description="Cytochrome p450" evidence="10">
    <location>
        <begin position="21"/>
        <end position="493"/>
    </location>
</feature>
<dbReference type="AlphaFoldDB" id="A0A087GUK7"/>
<dbReference type="GO" id="GO:0016705">
    <property type="term" value="F:oxidoreductase activity, acting on paired donors, with incorporation or reduction of molecular oxygen"/>
    <property type="evidence" value="ECO:0007669"/>
    <property type="project" value="InterPro"/>
</dbReference>
<dbReference type="PANTHER" id="PTHR47955">
    <property type="entry name" value="CYTOCHROME P450 FAMILY 71 PROTEIN"/>
    <property type="match status" value="1"/>
</dbReference>
<name>A0A087GUK7_ARAAL</name>
<dbReference type="Gramene" id="KFK33559">
    <property type="protein sequence ID" value="KFK33559"/>
    <property type="gene ID" value="AALP_AA5G029300"/>
</dbReference>
<dbReference type="OrthoDB" id="2789670at2759"/>
<evidence type="ECO:0000256" key="6">
    <source>
        <dbReference type="ARBA" id="ARBA00023004"/>
    </source>
</evidence>
<keyword evidence="7 9" id="KW-0503">Monooxygenase</keyword>
<keyword evidence="3 8" id="KW-0349">Heme</keyword>
<dbReference type="FunFam" id="1.10.630.10:FF:000011">
    <property type="entry name" value="Cytochrome P450 83B1"/>
    <property type="match status" value="1"/>
</dbReference>
<dbReference type="InterPro" id="IPR002401">
    <property type="entry name" value="Cyt_P450_E_grp-I"/>
</dbReference>
<dbReference type="Pfam" id="PF00067">
    <property type="entry name" value="p450"/>
    <property type="match status" value="1"/>
</dbReference>
<dbReference type="PANTHER" id="PTHR47955:SF19">
    <property type="entry name" value="CYTOCHROME P450 71A9-LIKE ISOFORM X1"/>
    <property type="match status" value="1"/>
</dbReference>
<accession>A0A087GUK7</accession>
<evidence type="ECO:0000256" key="9">
    <source>
        <dbReference type="RuleBase" id="RU000461"/>
    </source>
</evidence>
<comment type="similarity">
    <text evidence="2 9">Belongs to the cytochrome P450 family.</text>
</comment>
<dbReference type="GO" id="GO:0005506">
    <property type="term" value="F:iron ion binding"/>
    <property type="evidence" value="ECO:0007669"/>
    <property type="project" value="InterPro"/>
</dbReference>
<dbReference type="OMA" id="MHLMLGR"/>
<dbReference type="SUPFAM" id="SSF48264">
    <property type="entry name" value="Cytochrome P450"/>
    <property type="match status" value="1"/>
</dbReference>
<evidence type="ECO:0000313" key="11">
    <source>
        <dbReference type="EMBL" id="KFK33559.1"/>
    </source>
</evidence>
<gene>
    <name evidence="11" type="ordered locus">AALP_Aa5g029300</name>
</gene>
<dbReference type="GO" id="GO:0004497">
    <property type="term" value="F:monooxygenase activity"/>
    <property type="evidence" value="ECO:0007669"/>
    <property type="project" value="UniProtKB-KW"/>
</dbReference>
<feature type="signal peptide" evidence="10">
    <location>
        <begin position="1"/>
        <end position="20"/>
    </location>
</feature>
<comment type="cofactor">
    <cofactor evidence="1 8">
        <name>heme</name>
        <dbReference type="ChEBI" id="CHEBI:30413"/>
    </cofactor>
</comment>
<evidence type="ECO:0000256" key="5">
    <source>
        <dbReference type="ARBA" id="ARBA00023002"/>
    </source>
</evidence>
<evidence type="ECO:0000256" key="10">
    <source>
        <dbReference type="SAM" id="SignalP"/>
    </source>
</evidence>
<evidence type="ECO:0000256" key="8">
    <source>
        <dbReference type="PIRSR" id="PIRSR602401-1"/>
    </source>
</evidence>
<dbReference type="Proteomes" id="UP000029120">
    <property type="component" value="Chromosome 5"/>
</dbReference>
<keyword evidence="6 8" id="KW-0408">Iron</keyword>
<dbReference type="eggNOG" id="KOG0156">
    <property type="taxonomic scope" value="Eukaryota"/>
</dbReference>
<evidence type="ECO:0008006" key="13">
    <source>
        <dbReference type="Google" id="ProtNLM"/>
    </source>
</evidence>
<protein>
    <recommendedName>
        <fullName evidence="13">Cytochrome p450</fullName>
    </recommendedName>
</protein>
<evidence type="ECO:0000256" key="2">
    <source>
        <dbReference type="ARBA" id="ARBA00010617"/>
    </source>
</evidence>
<evidence type="ECO:0000256" key="1">
    <source>
        <dbReference type="ARBA" id="ARBA00001971"/>
    </source>
</evidence>